<protein>
    <submittedName>
        <fullName evidence="1">Uncharacterized protein</fullName>
    </submittedName>
</protein>
<gene>
    <name evidence="1" type="ORF">MRB53_026691</name>
</gene>
<accession>A0ACC2LJ29</accession>
<evidence type="ECO:0000313" key="1">
    <source>
        <dbReference type="EMBL" id="KAJ8633355.1"/>
    </source>
</evidence>
<reference evidence="1 2" key="1">
    <citation type="journal article" date="2022" name="Hortic Res">
        <title>A haplotype resolved chromosomal level avocado genome allows analysis of novel avocado genes.</title>
        <authorList>
            <person name="Nath O."/>
            <person name="Fletcher S.J."/>
            <person name="Hayward A."/>
            <person name="Shaw L.M."/>
            <person name="Masouleh A.K."/>
            <person name="Furtado A."/>
            <person name="Henry R.J."/>
            <person name="Mitter N."/>
        </authorList>
    </citation>
    <scope>NUCLEOTIDE SEQUENCE [LARGE SCALE GENOMIC DNA]</scope>
    <source>
        <strain evidence="2">cv. Hass</strain>
    </source>
</reference>
<organism evidence="1 2">
    <name type="scientific">Persea americana</name>
    <name type="common">Avocado</name>
    <dbReference type="NCBI Taxonomy" id="3435"/>
    <lineage>
        <taxon>Eukaryota</taxon>
        <taxon>Viridiplantae</taxon>
        <taxon>Streptophyta</taxon>
        <taxon>Embryophyta</taxon>
        <taxon>Tracheophyta</taxon>
        <taxon>Spermatophyta</taxon>
        <taxon>Magnoliopsida</taxon>
        <taxon>Magnoliidae</taxon>
        <taxon>Laurales</taxon>
        <taxon>Lauraceae</taxon>
        <taxon>Persea</taxon>
    </lineage>
</organism>
<dbReference type="EMBL" id="CM056816">
    <property type="protein sequence ID" value="KAJ8633355.1"/>
    <property type="molecule type" value="Genomic_DNA"/>
</dbReference>
<keyword evidence="2" id="KW-1185">Reference proteome</keyword>
<proteinExistence type="predicted"/>
<comment type="caution">
    <text evidence="1">The sequence shown here is derived from an EMBL/GenBank/DDBJ whole genome shotgun (WGS) entry which is preliminary data.</text>
</comment>
<dbReference type="Proteomes" id="UP001234297">
    <property type="component" value="Chromosome 8"/>
</dbReference>
<evidence type="ECO:0000313" key="2">
    <source>
        <dbReference type="Proteomes" id="UP001234297"/>
    </source>
</evidence>
<name>A0ACC2LJ29_PERAE</name>
<sequence length="89" mass="10165">MWCLFDHKSARKNISYRGYGEGMKLGLGCCFLNSDFLFLEEVQFIPSMVFWLGLRLGRENLLLEGGDEGREVLGWVLFVGLEKGEDVVE</sequence>